<keyword evidence="10 12" id="KW-1133">Transmembrane helix</keyword>
<evidence type="ECO:0000256" key="6">
    <source>
        <dbReference type="ARBA" id="ARBA00022475"/>
    </source>
</evidence>
<sequence length="56" mass="6188">MTHALYVAAAYGISAIAIVAMIAWSLLDQRARKAELAELEASGVRRRSERAREDKT</sequence>
<comment type="similarity">
    <text evidence="3 12">Belongs to the CcmD/CycX/HelD family.</text>
</comment>
<keyword evidence="5 12" id="KW-0813">Transport</keyword>
<keyword evidence="14" id="KW-1185">Reference proteome</keyword>
<reference evidence="13 14" key="1">
    <citation type="submission" date="2024-05" db="EMBL/GenBank/DDBJ databases">
        <authorList>
            <person name="Jiang F."/>
        </authorList>
    </citation>
    <scope>NUCLEOTIDE SEQUENCE [LARGE SCALE GENOMIC DNA]</scope>
    <source>
        <strain evidence="13 14">LZ166</strain>
    </source>
</reference>
<proteinExistence type="inferred from homology"/>
<dbReference type="RefSeq" id="WP_367954050.1">
    <property type="nucleotide sequence ID" value="NZ_JBDPGJ010000002.1"/>
</dbReference>
<evidence type="ECO:0000256" key="10">
    <source>
        <dbReference type="ARBA" id="ARBA00022989"/>
    </source>
</evidence>
<dbReference type="InterPro" id="IPR007078">
    <property type="entry name" value="Haem_export_protD_CcmD"/>
</dbReference>
<evidence type="ECO:0000256" key="7">
    <source>
        <dbReference type="ARBA" id="ARBA00022519"/>
    </source>
</evidence>
<comment type="function">
    <text evidence="1 12">Required for the export of heme to the periplasm for the biogenesis of c-type cytochromes.</text>
</comment>
<accession>A0ABV3SHE0</accession>
<gene>
    <name evidence="13" type="primary">ccmD</name>
    <name evidence="13" type="ORF">ABGN05_10960</name>
</gene>
<comment type="caution">
    <text evidence="13">The sequence shown here is derived from an EMBL/GenBank/DDBJ whole genome shotgun (WGS) entry which is preliminary data.</text>
</comment>
<keyword evidence="6 12" id="KW-1003">Cell membrane</keyword>
<comment type="subcellular location">
    <subcellularLocation>
        <location evidence="2 12">Cell inner membrane</location>
        <topology evidence="2 12">Single-pass membrane protein</topology>
    </subcellularLocation>
</comment>
<keyword evidence="9 12" id="KW-0201">Cytochrome c-type biogenesis</keyword>
<evidence type="ECO:0000313" key="14">
    <source>
        <dbReference type="Proteomes" id="UP001556692"/>
    </source>
</evidence>
<feature type="transmembrane region" description="Helical" evidence="12">
    <location>
        <begin position="6"/>
        <end position="27"/>
    </location>
</feature>
<keyword evidence="11 12" id="KW-0472">Membrane</keyword>
<dbReference type="EMBL" id="JBDPGJ010000002">
    <property type="protein sequence ID" value="MEX0406185.1"/>
    <property type="molecule type" value="Genomic_DNA"/>
</dbReference>
<evidence type="ECO:0000256" key="5">
    <source>
        <dbReference type="ARBA" id="ARBA00022448"/>
    </source>
</evidence>
<dbReference type="NCBIfam" id="TIGR03141">
    <property type="entry name" value="cytochro_ccmD"/>
    <property type="match status" value="1"/>
</dbReference>
<evidence type="ECO:0000256" key="12">
    <source>
        <dbReference type="RuleBase" id="RU363101"/>
    </source>
</evidence>
<keyword evidence="7 12" id="KW-0997">Cell inner membrane</keyword>
<evidence type="ECO:0000256" key="11">
    <source>
        <dbReference type="ARBA" id="ARBA00023136"/>
    </source>
</evidence>
<evidence type="ECO:0000256" key="8">
    <source>
        <dbReference type="ARBA" id="ARBA00022692"/>
    </source>
</evidence>
<evidence type="ECO:0000256" key="1">
    <source>
        <dbReference type="ARBA" id="ARBA00002442"/>
    </source>
</evidence>
<name>A0ABV3SHE0_9HYPH</name>
<organism evidence="13 14">
    <name type="scientific">Aquibium pacificus</name>
    <dbReference type="NCBI Taxonomy" id="3153579"/>
    <lineage>
        <taxon>Bacteria</taxon>
        <taxon>Pseudomonadati</taxon>
        <taxon>Pseudomonadota</taxon>
        <taxon>Alphaproteobacteria</taxon>
        <taxon>Hyphomicrobiales</taxon>
        <taxon>Phyllobacteriaceae</taxon>
        <taxon>Aquibium</taxon>
    </lineage>
</organism>
<keyword evidence="8 12" id="KW-0812">Transmembrane</keyword>
<dbReference type="Pfam" id="PF04995">
    <property type="entry name" value="CcmD"/>
    <property type="match status" value="1"/>
</dbReference>
<protein>
    <recommendedName>
        <fullName evidence="4 12">Heme exporter protein D</fullName>
    </recommendedName>
</protein>
<evidence type="ECO:0000256" key="3">
    <source>
        <dbReference type="ARBA" id="ARBA00008741"/>
    </source>
</evidence>
<evidence type="ECO:0000256" key="9">
    <source>
        <dbReference type="ARBA" id="ARBA00022748"/>
    </source>
</evidence>
<evidence type="ECO:0000256" key="4">
    <source>
        <dbReference type="ARBA" id="ARBA00016461"/>
    </source>
</evidence>
<dbReference type="Proteomes" id="UP001556692">
    <property type="component" value="Unassembled WGS sequence"/>
</dbReference>
<evidence type="ECO:0000313" key="13">
    <source>
        <dbReference type="EMBL" id="MEX0406185.1"/>
    </source>
</evidence>
<evidence type="ECO:0000256" key="2">
    <source>
        <dbReference type="ARBA" id="ARBA00004377"/>
    </source>
</evidence>